<dbReference type="RefSeq" id="WP_188175750.1">
    <property type="nucleotide sequence ID" value="NZ_JACVVD010000006.1"/>
</dbReference>
<feature type="transmembrane region" description="Helical" evidence="1">
    <location>
        <begin position="78"/>
        <end position="104"/>
    </location>
</feature>
<feature type="transmembrane region" description="Helical" evidence="1">
    <location>
        <begin position="165"/>
        <end position="186"/>
    </location>
</feature>
<proteinExistence type="predicted"/>
<feature type="transmembrane region" description="Helical" evidence="1">
    <location>
        <begin position="233"/>
        <end position="254"/>
    </location>
</feature>
<dbReference type="EMBL" id="JACVVD010000006">
    <property type="protein sequence ID" value="MBD0381948.1"/>
    <property type="molecule type" value="Genomic_DNA"/>
</dbReference>
<evidence type="ECO:0000313" key="2">
    <source>
        <dbReference type="EMBL" id="MBD0381948.1"/>
    </source>
</evidence>
<dbReference type="AlphaFoldDB" id="A0A926KRG1"/>
<organism evidence="2 3">
    <name type="scientific">Paenibacillus sedimenti</name>
    <dbReference type="NCBI Taxonomy" id="2770274"/>
    <lineage>
        <taxon>Bacteria</taxon>
        <taxon>Bacillati</taxon>
        <taxon>Bacillota</taxon>
        <taxon>Bacilli</taxon>
        <taxon>Bacillales</taxon>
        <taxon>Paenibacillaceae</taxon>
        <taxon>Paenibacillus</taxon>
    </lineage>
</organism>
<sequence length="272" mass="30944">MKSYMKSGFVAAMQQPFAVIALFLYQMGWGALLYKLVQSVLVPLMHRFPGGGQPKQAMQLFLAEGQFQLLKTDLSHSYLWWLAALLGARMLLTPMLNACVYYSLTHRHQNAGYRFFKGIKELTIPFLITYLVRIALSLLPLVWLFPKAQTIFSHTASYDEAVLQLLPWLLGLLCYGFLLNLLFMYVQFAIAARIGIISTLITFFRHSLPIIGLALLILLVSGLLAGITVTATYIWAGLVALIIYQLFPLFNMFLQMWAITSQYQLWTVKMNK</sequence>
<name>A0A926KRG1_9BACL</name>
<keyword evidence="1" id="KW-1133">Transmembrane helix</keyword>
<gene>
    <name evidence="2" type="ORF">ICC18_17650</name>
</gene>
<keyword evidence="1" id="KW-0472">Membrane</keyword>
<keyword evidence="3" id="KW-1185">Reference proteome</keyword>
<comment type="caution">
    <text evidence="2">The sequence shown here is derived from an EMBL/GenBank/DDBJ whole genome shotgun (WGS) entry which is preliminary data.</text>
</comment>
<feature type="transmembrane region" description="Helical" evidence="1">
    <location>
        <begin position="124"/>
        <end position="145"/>
    </location>
</feature>
<protein>
    <submittedName>
        <fullName evidence="2">Uncharacterized protein</fullName>
    </submittedName>
</protein>
<accession>A0A926KRG1</accession>
<evidence type="ECO:0000256" key="1">
    <source>
        <dbReference type="SAM" id="Phobius"/>
    </source>
</evidence>
<reference evidence="2" key="1">
    <citation type="submission" date="2020-09" db="EMBL/GenBank/DDBJ databases">
        <title>Draft Genome Sequence of Paenibacillus sp. WST5.</title>
        <authorList>
            <person name="Bao Z."/>
        </authorList>
    </citation>
    <scope>NUCLEOTIDE SEQUENCE</scope>
    <source>
        <strain evidence="2">WST5</strain>
    </source>
</reference>
<feature type="transmembrane region" description="Helical" evidence="1">
    <location>
        <begin position="207"/>
        <end position="227"/>
    </location>
</feature>
<dbReference type="Proteomes" id="UP000650466">
    <property type="component" value="Unassembled WGS sequence"/>
</dbReference>
<evidence type="ECO:0000313" key="3">
    <source>
        <dbReference type="Proteomes" id="UP000650466"/>
    </source>
</evidence>
<keyword evidence="1" id="KW-0812">Transmembrane</keyword>